<dbReference type="AlphaFoldDB" id="A0A410DR74"/>
<evidence type="ECO:0000259" key="5">
    <source>
        <dbReference type="PROSITE" id="PS50111"/>
    </source>
</evidence>
<dbReference type="RefSeq" id="WP_128212371.1">
    <property type="nucleotide sequence ID" value="NZ_CP025746.1"/>
</dbReference>
<dbReference type="PROSITE" id="PS50885">
    <property type="entry name" value="HAMP"/>
    <property type="match status" value="1"/>
</dbReference>
<feature type="domain" description="HAMP" evidence="6">
    <location>
        <begin position="199"/>
        <end position="252"/>
    </location>
</feature>
<dbReference type="SMART" id="SM00283">
    <property type="entry name" value="MA"/>
    <property type="match status" value="1"/>
</dbReference>
<dbReference type="SUPFAM" id="SSF58104">
    <property type="entry name" value="Methyl-accepting chemotaxis protein (MCP) signaling domain"/>
    <property type="match status" value="1"/>
</dbReference>
<keyword evidence="1 3" id="KW-0807">Transducer</keyword>
<reference evidence="7 8" key="1">
    <citation type="submission" date="2018-01" db="EMBL/GenBank/DDBJ databases">
        <title>Genome Sequencing and Assembly of Anaerobacter polyendosporus strain CT4.</title>
        <authorList>
            <person name="Tachaapaikoon C."/>
            <person name="Sutheeworapong S."/>
            <person name="Jenjaroenpun P."/>
            <person name="Wongsurawat T."/>
            <person name="Nookeaw I."/>
            <person name="Cheawchanlertfa P."/>
            <person name="Kosugi A."/>
            <person name="Cheevadhanarak S."/>
            <person name="Ratanakhanokchai K."/>
        </authorList>
    </citation>
    <scope>NUCLEOTIDE SEQUENCE [LARGE SCALE GENOMIC DNA]</scope>
    <source>
        <strain evidence="7 8">CT4</strain>
    </source>
</reference>
<dbReference type="Gene3D" id="1.10.287.950">
    <property type="entry name" value="Methyl-accepting chemotaxis protein"/>
    <property type="match status" value="1"/>
</dbReference>
<dbReference type="InterPro" id="IPR003660">
    <property type="entry name" value="HAMP_dom"/>
</dbReference>
<accession>A0A410DR74</accession>
<dbReference type="Pfam" id="PF00015">
    <property type="entry name" value="MCPsignal"/>
    <property type="match status" value="1"/>
</dbReference>
<dbReference type="PANTHER" id="PTHR32089:SF112">
    <property type="entry name" value="LYSOZYME-LIKE PROTEIN-RELATED"/>
    <property type="match status" value="1"/>
</dbReference>
<protein>
    <recommendedName>
        <fullName evidence="9">Methyl-accepting chemotaxis protein</fullName>
    </recommendedName>
</protein>
<keyword evidence="4" id="KW-0812">Transmembrane</keyword>
<evidence type="ECO:0000256" key="3">
    <source>
        <dbReference type="PROSITE-ProRule" id="PRU00284"/>
    </source>
</evidence>
<dbReference type="InterPro" id="IPR004089">
    <property type="entry name" value="MCPsignal_dom"/>
</dbReference>
<sequence length="557" mass="61269">MNLKTIRGKFGIIIFLITVMVFTNGILSYKGDRDIKSVNKTTFPAYKLSNQMSTSLISVWQYLSDISATRALDGLDDGLQMAEDNANKFKMAANDLKSIEPDKAKQIDDILKAFDDYYTVGKKMANIYIKDGTEAGNKFMPQFDEASEKILELTNKFAKDQDSDIESSLGKSAFQNNLSLYILITSGAILVVFIFILSGQVLKPLNELVEYAGAIAKGDLSKQSRISKRKDEIGQLAYAFEVSVQSLRNIISKIDYTSKTVNSFSKDLTGASKLTSSASNQVASSIEEISTGATKQLNEINQVSMLMTKLDSDIKKAVDKLEETSRITMESQNISKLGAKSMGDIESNMSLIFEFNKKNVEKIGELEKNSLKINQIVEAITQIATQTNLLALNAAIEAARAGESGRGFSVVSEEIRKLAEESSVSAGLITNVVKEIQEQIQEITLYISNGTKYVEDGVAVVNEASSRFNGIEVNASDILRYVKEVADFSKDINSVSNKISKYTKDILLIVENSSTFTEEVMAASEENTANIHNMAASINELTKLTEDLGELVRSFNI</sequence>
<dbReference type="EMBL" id="CP025746">
    <property type="protein sequence ID" value="QAA31558.1"/>
    <property type="molecule type" value="Genomic_DNA"/>
</dbReference>
<feature type="transmembrane region" description="Helical" evidence="4">
    <location>
        <begin position="6"/>
        <end position="27"/>
    </location>
</feature>
<feature type="domain" description="Methyl-accepting transducer" evidence="5">
    <location>
        <begin position="271"/>
        <end position="507"/>
    </location>
</feature>
<dbReference type="OrthoDB" id="9762005at2"/>
<gene>
    <name evidence="7" type="ORF">C1I91_07840</name>
</gene>
<name>A0A410DR74_9CLOT</name>
<evidence type="ECO:0000256" key="4">
    <source>
        <dbReference type="SAM" id="Phobius"/>
    </source>
</evidence>
<dbReference type="PANTHER" id="PTHR32089">
    <property type="entry name" value="METHYL-ACCEPTING CHEMOTAXIS PROTEIN MCPB"/>
    <property type="match status" value="1"/>
</dbReference>
<dbReference type="SMART" id="SM00304">
    <property type="entry name" value="HAMP"/>
    <property type="match status" value="1"/>
</dbReference>
<dbReference type="GO" id="GO:0007165">
    <property type="term" value="P:signal transduction"/>
    <property type="evidence" value="ECO:0007669"/>
    <property type="project" value="UniProtKB-KW"/>
</dbReference>
<dbReference type="Gene3D" id="1.10.8.500">
    <property type="entry name" value="HAMP domain in histidine kinase"/>
    <property type="match status" value="1"/>
</dbReference>
<feature type="transmembrane region" description="Helical" evidence="4">
    <location>
        <begin position="178"/>
        <end position="197"/>
    </location>
</feature>
<organism evidence="7 8">
    <name type="scientific">Clostridium manihotivorum</name>
    <dbReference type="NCBI Taxonomy" id="2320868"/>
    <lineage>
        <taxon>Bacteria</taxon>
        <taxon>Bacillati</taxon>
        <taxon>Bacillota</taxon>
        <taxon>Clostridia</taxon>
        <taxon>Eubacteriales</taxon>
        <taxon>Clostridiaceae</taxon>
        <taxon>Clostridium</taxon>
    </lineage>
</organism>
<keyword evidence="4" id="KW-1133">Transmembrane helix</keyword>
<evidence type="ECO:0000259" key="6">
    <source>
        <dbReference type="PROSITE" id="PS50885"/>
    </source>
</evidence>
<keyword evidence="8" id="KW-1185">Reference proteome</keyword>
<evidence type="ECO:0000313" key="7">
    <source>
        <dbReference type="EMBL" id="QAA31558.1"/>
    </source>
</evidence>
<keyword evidence="4" id="KW-0472">Membrane</keyword>
<dbReference type="Proteomes" id="UP000286268">
    <property type="component" value="Chromosome"/>
</dbReference>
<dbReference type="PROSITE" id="PS50111">
    <property type="entry name" value="CHEMOTAXIS_TRANSDUC_2"/>
    <property type="match status" value="1"/>
</dbReference>
<dbReference type="CDD" id="cd06225">
    <property type="entry name" value="HAMP"/>
    <property type="match status" value="1"/>
</dbReference>
<dbReference type="Pfam" id="PF00672">
    <property type="entry name" value="HAMP"/>
    <property type="match status" value="1"/>
</dbReference>
<evidence type="ECO:0008006" key="9">
    <source>
        <dbReference type="Google" id="ProtNLM"/>
    </source>
</evidence>
<evidence type="ECO:0000256" key="2">
    <source>
        <dbReference type="ARBA" id="ARBA00029447"/>
    </source>
</evidence>
<dbReference type="KEGG" id="cmah:C1I91_07840"/>
<evidence type="ECO:0000256" key="1">
    <source>
        <dbReference type="ARBA" id="ARBA00023224"/>
    </source>
</evidence>
<evidence type="ECO:0000313" key="8">
    <source>
        <dbReference type="Proteomes" id="UP000286268"/>
    </source>
</evidence>
<dbReference type="GO" id="GO:0016020">
    <property type="term" value="C:membrane"/>
    <property type="evidence" value="ECO:0007669"/>
    <property type="project" value="InterPro"/>
</dbReference>
<comment type="similarity">
    <text evidence="2">Belongs to the methyl-accepting chemotaxis (MCP) protein family.</text>
</comment>
<proteinExistence type="inferred from homology"/>